<keyword evidence="1" id="KW-0472">Membrane</keyword>
<evidence type="ECO:0000313" key="3">
    <source>
        <dbReference type="Proteomes" id="UP000499080"/>
    </source>
</evidence>
<reference evidence="2 3" key="1">
    <citation type="journal article" date="2019" name="Sci. Rep.">
        <title>Orb-weaving spider Araneus ventricosus genome elucidates the spidroin gene catalogue.</title>
        <authorList>
            <person name="Kono N."/>
            <person name="Nakamura H."/>
            <person name="Ohtoshi R."/>
            <person name="Moran D.A.P."/>
            <person name="Shinohara A."/>
            <person name="Yoshida Y."/>
            <person name="Fujiwara M."/>
            <person name="Mori M."/>
            <person name="Tomita M."/>
            <person name="Arakawa K."/>
        </authorList>
    </citation>
    <scope>NUCLEOTIDE SEQUENCE [LARGE SCALE GENOMIC DNA]</scope>
</reference>
<organism evidence="2 3">
    <name type="scientific">Araneus ventricosus</name>
    <name type="common">Orbweaver spider</name>
    <name type="synonym">Epeira ventricosa</name>
    <dbReference type="NCBI Taxonomy" id="182803"/>
    <lineage>
        <taxon>Eukaryota</taxon>
        <taxon>Metazoa</taxon>
        <taxon>Ecdysozoa</taxon>
        <taxon>Arthropoda</taxon>
        <taxon>Chelicerata</taxon>
        <taxon>Arachnida</taxon>
        <taxon>Araneae</taxon>
        <taxon>Araneomorphae</taxon>
        <taxon>Entelegynae</taxon>
        <taxon>Araneoidea</taxon>
        <taxon>Araneidae</taxon>
        <taxon>Araneus</taxon>
    </lineage>
</organism>
<proteinExistence type="predicted"/>
<gene>
    <name evidence="2" type="ORF">AVEN_198331_1</name>
</gene>
<protein>
    <submittedName>
        <fullName evidence="2">Uncharacterized protein</fullName>
    </submittedName>
</protein>
<keyword evidence="1" id="KW-1133">Transmembrane helix</keyword>
<evidence type="ECO:0000313" key="2">
    <source>
        <dbReference type="EMBL" id="GBN12235.1"/>
    </source>
</evidence>
<name>A0A4Y2LC55_ARAVE</name>
<keyword evidence="3" id="KW-1185">Reference proteome</keyword>
<sequence>MMGFLHITQWHPLTLKPYIWTALDMSWWSGSLACWIVGPIIAGLLLLGSNEDIGVRDPVDSVGDVPECSHLDFLVYSHKMALVTLTSSFKARRELFWDRPRRFEHRSDEEDDT</sequence>
<feature type="transmembrane region" description="Helical" evidence="1">
    <location>
        <begin position="25"/>
        <end position="47"/>
    </location>
</feature>
<accession>A0A4Y2LC55</accession>
<evidence type="ECO:0000256" key="1">
    <source>
        <dbReference type="SAM" id="Phobius"/>
    </source>
</evidence>
<dbReference type="EMBL" id="BGPR01118228">
    <property type="protein sequence ID" value="GBN12235.1"/>
    <property type="molecule type" value="Genomic_DNA"/>
</dbReference>
<dbReference type="Proteomes" id="UP000499080">
    <property type="component" value="Unassembled WGS sequence"/>
</dbReference>
<comment type="caution">
    <text evidence="2">The sequence shown here is derived from an EMBL/GenBank/DDBJ whole genome shotgun (WGS) entry which is preliminary data.</text>
</comment>
<dbReference type="AlphaFoldDB" id="A0A4Y2LC55"/>
<keyword evidence="1" id="KW-0812">Transmembrane</keyword>